<reference evidence="2 3" key="1">
    <citation type="journal article" date="2024" name="G3 (Bethesda)">
        <title>Genome assembly of Hibiscus sabdariffa L. provides insights into metabolisms of medicinal natural products.</title>
        <authorList>
            <person name="Kim T."/>
        </authorList>
    </citation>
    <scope>NUCLEOTIDE SEQUENCE [LARGE SCALE GENOMIC DNA]</scope>
    <source>
        <strain evidence="2">TK-2024</strain>
        <tissue evidence="2">Old leaves</tissue>
    </source>
</reference>
<feature type="region of interest" description="Disordered" evidence="1">
    <location>
        <begin position="95"/>
        <end position="114"/>
    </location>
</feature>
<comment type="caution">
    <text evidence="2">The sequence shown here is derived from an EMBL/GenBank/DDBJ whole genome shotgun (WGS) entry which is preliminary data.</text>
</comment>
<dbReference type="Proteomes" id="UP001472677">
    <property type="component" value="Unassembled WGS sequence"/>
</dbReference>
<accession>A0ABR2E9F8</accession>
<evidence type="ECO:0000313" key="3">
    <source>
        <dbReference type="Proteomes" id="UP001472677"/>
    </source>
</evidence>
<feature type="compositionally biased region" description="Polar residues" evidence="1">
    <location>
        <begin position="104"/>
        <end position="114"/>
    </location>
</feature>
<protein>
    <submittedName>
        <fullName evidence="2">Uncharacterized protein</fullName>
    </submittedName>
</protein>
<evidence type="ECO:0000313" key="2">
    <source>
        <dbReference type="EMBL" id="KAK8556190.1"/>
    </source>
</evidence>
<name>A0ABR2E9F8_9ROSI</name>
<keyword evidence="3" id="KW-1185">Reference proteome</keyword>
<proteinExistence type="predicted"/>
<sequence>MAVSCVASFVSRPLSAIPRRRSPAVYGVQSRNPTHSRTRSIYNGLGSRLRYEALGRCKAHPKLDQATQLAQAYTRISSPCSLGFQYTFGGVDQVDKDSGEVEQGNDSNNSETRR</sequence>
<evidence type="ECO:0000256" key="1">
    <source>
        <dbReference type="SAM" id="MobiDB-lite"/>
    </source>
</evidence>
<organism evidence="2 3">
    <name type="scientific">Hibiscus sabdariffa</name>
    <name type="common">roselle</name>
    <dbReference type="NCBI Taxonomy" id="183260"/>
    <lineage>
        <taxon>Eukaryota</taxon>
        <taxon>Viridiplantae</taxon>
        <taxon>Streptophyta</taxon>
        <taxon>Embryophyta</taxon>
        <taxon>Tracheophyta</taxon>
        <taxon>Spermatophyta</taxon>
        <taxon>Magnoliopsida</taxon>
        <taxon>eudicotyledons</taxon>
        <taxon>Gunneridae</taxon>
        <taxon>Pentapetalae</taxon>
        <taxon>rosids</taxon>
        <taxon>malvids</taxon>
        <taxon>Malvales</taxon>
        <taxon>Malvaceae</taxon>
        <taxon>Malvoideae</taxon>
        <taxon>Hibiscus</taxon>
    </lineage>
</organism>
<dbReference type="EMBL" id="JBBPBM010000017">
    <property type="protein sequence ID" value="KAK8556190.1"/>
    <property type="molecule type" value="Genomic_DNA"/>
</dbReference>
<gene>
    <name evidence="2" type="ORF">V6N12_002603</name>
</gene>